<dbReference type="InterPro" id="IPR018660">
    <property type="entry name" value="MliC"/>
</dbReference>
<dbReference type="RefSeq" id="WP_017870214.1">
    <property type="nucleotide sequence ID" value="NZ_BMLZ01000001.1"/>
</dbReference>
<dbReference type="InterPro" id="IPR036328">
    <property type="entry name" value="MliC_sf"/>
</dbReference>
<dbReference type="EMBL" id="BMLZ01000001">
    <property type="protein sequence ID" value="GGP28485.1"/>
    <property type="molecule type" value="Genomic_DNA"/>
</dbReference>
<proteinExistence type="predicted"/>
<dbReference type="Proteomes" id="UP000630135">
    <property type="component" value="Unassembled WGS sequence"/>
</dbReference>
<reference evidence="7 10" key="3">
    <citation type="submission" date="2018-07" db="EMBL/GenBank/DDBJ databases">
        <title>Complete Genome and Methylome Analysis of Deinococcus wulumuqiensis NEB 479.</title>
        <authorList>
            <person name="Fomenkov A."/>
            <person name="Luyten Y."/>
            <person name="Vincze T."/>
            <person name="Anton B.P."/>
            <person name="Clark T."/>
            <person name="Roberts R.J."/>
            <person name="Morgan R.D."/>
        </authorList>
    </citation>
    <scope>NUCLEOTIDE SEQUENCE [LARGE SCALE GENOMIC DNA]</scope>
    <source>
        <strain evidence="7 10">NEB 479</strain>
    </source>
</reference>
<reference evidence="8" key="2">
    <citation type="journal article" date="2014" name="Int. J. Syst. Evol. Microbiol.">
        <title>Complete genome sequence of Corynebacterium casei LMG S-19264T (=DSM 44701T), isolated from a smear-ripened cheese.</title>
        <authorList>
            <consortium name="US DOE Joint Genome Institute (JGI-PGF)"/>
            <person name="Walter F."/>
            <person name="Albersmeier A."/>
            <person name="Kalinowski J."/>
            <person name="Ruckert C."/>
        </authorList>
    </citation>
    <scope>NUCLEOTIDE SEQUENCE</scope>
    <source>
        <strain evidence="8">CGMCC 1.8885</strain>
    </source>
</reference>
<dbReference type="EMBL" id="BMMA01000001">
    <property type="protein sequence ID" value="GGI70888.1"/>
    <property type="molecule type" value="Genomic_DNA"/>
</dbReference>
<evidence type="ECO:0000313" key="10">
    <source>
        <dbReference type="Proteomes" id="UP000253744"/>
    </source>
</evidence>
<reference evidence="9" key="1">
    <citation type="journal article" date="2014" name="Int. J. Syst. Evol. Microbiol.">
        <title>Complete genome of a new Firmicutes species belonging to the dominant human colonic microbiota ('Ruminococcus bicirculans') reveals two chromosomes and a selective capacity to utilize plant glucans.</title>
        <authorList>
            <consortium name="NISC Comparative Sequencing Program"/>
            <person name="Wegmann U."/>
            <person name="Louis P."/>
            <person name="Goesmann A."/>
            <person name="Henrissat B."/>
            <person name="Duncan S.H."/>
            <person name="Flint H.J."/>
        </authorList>
    </citation>
    <scope>NUCLEOTIDE SEQUENCE</scope>
    <source>
        <strain evidence="9">CGMCC 1.8884</strain>
    </source>
</reference>
<sequence length="131" mass="13721">MRFKTLYTLPAALLSTALAGGAGQPQAAPLKLSQDTHVYACQNGQTVQVAYVRADTAGQGGPSFAVLKYRGQSYGLAEAVSGSGARYVGHAGLNTASGLEWWEHQGEATLSTFRGNDARTTSTLLTCKVAR</sequence>
<dbReference type="Proteomes" id="UP000253744">
    <property type="component" value="Chromosome"/>
</dbReference>
<dbReference type="Pfam" id="PF09864">
    <property type="entry name" value="MliC"/>
    <property type="match status" value="1"/>
</dbReference>
<feature type="chain" id="PRO_5044584410" description="C-type lysozyme inhibitor domain-containing protein" evidence="5">
    <location>
        <begin position="28"/>
        <end position="131"/>
    </location>
</feature>
<evidence type="ECO:0000256" key="5">
    <source>
        <dbReference type="SAM" id="SignalP"/>
    </source>
</evidence>
<keyword evidence="11" id="KW-1185">Reference proteome</keyword>
<accession>A0A345IEQ5</accession>
<keyword evidence="1 5" id="KW-0732">Signal</keyword>
<reference evidence="11" key="4">
    <citation type="journal article" date="2019" name="Int. J. Syst. Evol. Microbiol.">
        <title>The Global Catalogue of Microorganisms (GCM) 10K type strain sequencing project: providing services to taxonomists for standard genome sequencing and annotation.</title>
        <authorList>
            <consortium name="The Broad Institute Genomics Platform"/>
            <consortium name="The Broad Institute Genome Sequencing Center for Infectious Disease"/>
            <person name="Wu L."/>
            <person name="Ma J."/>
        </authorList>
    </citation>
    <scope>NUCLEOTIDE SEQUENCE [LARGE SCALE GENOMIC DNA]</scope>
    <source>
        <strain evidence="11">CGMCC 1.8884</strain>
    </source>
</reference>
<evidence type="ECO:0000313" key="9">
    <source>
        <dbReference type="EMBL" id="GGP28485.1"/>
    </source>
</evidence>
<evidence type="ECO:0000256" key="2">
    <source>
        <dbReference type="ARBA" id="ARBA00023136"/>
    </source>
</evidence>
<dbReference type="GeneID" id="59164014"/>
<gene>
    <name evidence="7" type="ORF">DVJ83_02280</name>
    <name evidence="9" type="ORF">GCM10008021_01360</name>
    <name evidence="8" type="ORF">GCM10010914_01240</name>
</gene>
<evidence type="ECO:0000256" key="3">
    <source>
        <dbReference type="ARBA" id="ARBA00023139"/>
    </source>
</evidence>
<keyword evidence="3" id="KW-0564">Palmitate</keyword>
<evidence type="ECO:0000313" key="11">
    <source>
        <dbReference type="Proteomes" id="UP000630135"/>
    </source>
</evidence>
<evidence type="ECO:0000256" key="1">
    <source>
        <dbReference type="ARBA" id="ARBA00022729"/>
    </source>
</evidence>
<name>A0A345IEQ5_9DEIO</name>
<dbReference type="Gene3D" id="2.40.128.200">
    <property type="match status" value="1"/>
</dbReference>
<reference evidence="8" key="5">
    <citation type="submission" date="2023-08" db="EMBL/GenBank/DDBJ databases">
        <authorList>
            <person name="Sun Q."/>
            <person name="Zhou Y."/>
        </authorList>
    </citation>
    <scope>NUCLEOTIDE SEQUENCE</scope>
    <source>
        <strain evidence="9">CGMCC 1.8884</strain>
        <strain evidence="8">CGMCC 1.8885</strain>
    </source>
</reference>
<organism evidence="7 10">
    <name type="scientific">Deinococcus wulumuqiensis</name>
    <dbReference type="NCBI Taxonomy" id="980427"/>
    <lineage>
        <taxon>Bacteria</taxon>
        <taxon>Thermotogati</taxon>
        <taxon>Deinococcota</taxon>
        <taxon>Deinococci</taxon>
        <taxon>Deinococcales</taxon>
        <taxon>Deinococcaceae</taxon>
        <taxon>Deinococcus</taxon>
    </lineage>
</organism>
<feature type="signal peptide" evidence="5">
    <location>
        <begin position="1"/>
        <end position="27"/>
    </location>
</feature>
<evidence type="ECO:0000313" key="8">
    <source>
        <dbReference type="EMBL" id="GGI70888.1"/>
    </source>
</evidence>
<evidence type="ECO:0000259" key="6">
    <source>
        <dbReference type="Pfam" id="PF09864"/>
    </source>
</evidence>
<evidence type="ECO:0000256" key="4">
    <source>
        <dbReference type="ARBA" id="ARBA00023288"/>
    </source>
</evidence>
<protein>
    <recommendedName>
        <fullName evidence="6">C-type lysozyme inhibitor domain-containing protein</fullName>
    </recommendedName>
</protein>
<feature type="domain" description="C-type lysozyme inhibitor" evidence="6">
    <location>
        <begin position="39"/>
        <end position="117"/>
    </location>
</feature>
<dbReference type="EMBL" id="CP031158">
    <property type="protein sequence ID" value="AXG98177.1"/>
    <property type="molecule type" value="Genomic_DNA"/>
</dbReference>
<dbReference type="KEGG" id="dwu:DVJ83_02280"/>
<dbReference type="Proteomes" id="UP000652720">
    <property type="component" value="Unassembled WGS sequence"/>
</dbReference>
<keyword evidence="2" id="KW-0472">Membrane</keyword>
<dbReference type="SUPFAM" id="SSF141488">
    <property type="entry name" value="YdhA-like"/>
    <property type="match status" value="1"/>
</dbReference>
<dbReference type="AlphaFoldDB" id="A0A345IEQ5"/>
<evidence type="ECO:0000313" key="7">
    <source>
        <dbReference type="EMBL" id="AXG98177.1"/>
    </source>
</evidence>
<keyword evidence="4" id="KW-0449">Lipoprotein</keyword>